<dbReference type="Pfam" id="PF00656">
    <property type="entry name" value="Peptidase_C14"/>
    <property type="match status" value="2"/>
</dbReference>
<sequence length="607" mass="67017">MATKIERCNYCGRHLVVSLGAQAVRCPVCQSVTLVPQTYNAAVTSQHNGWWWNTYATTTSPNANYPTAGVVGYGYYPPQTPPPPPVYGKKRAVLCGVSYRGQEKKNLNGSINDVMSIKSFLVRRGFPHASILVLTEDDPLRIPTKYNMQMAMNWLVQGCQSGDSLVFYYTGHGSRVPDFNGDERDGYDEALCPVDYMTAGKILDDEINARIVRPLPHGAKLHAMIDTCRSGTVLDLPFLCRMNQNGYYEWEDQRISHTYKGTYGGRALCLSACDDHQNSVDTTDFTGNAASAMTISFLNAVESQPTITYGHLITAMRSNVWKTRQGIGLYGPFASPHSQEVCKGTVETADWENLIQREVGNIVFLGSKITGHMVKIVSLKKCTKWKWKVEENNAVGAACNCWCHSKHKPFNVQGVKESPGYDQIILWGCCSGDSLVFHYSGHGSQQRDLDGDEMDGYDETLWPVDHETAGPILDDEINAIIVREGYYLWEDHSSLSATYKGTSGGLAISFSACDDHQVSVDTTALSGNTATGAMTYSFIQAVQNEPGLTYGGLLNAMRYTIRDGKTGIHLNGPIASLVRKVFHRGLSQEPQLSSSEKFDVYSTPFIL</sequence>
<evidence type="ECO:0000313" key="4">
    <source>
        <dbReference type="Proteomes" id="UP001187471"/>
    </source>
</evidence>
<dbReference type="InterPro" id="IPR029030">
    <property type="entry name" value="Caspase-like_dom_sf"/>
</dbReference>
<dbReference type="InterPro" id="IPR011600">
    <property type="entry name" value="Pept_C14_caspase"/>
</dbReference>
<dbReference type="Gene3D" id="3.40.50.12660">
    <property type="match status" value="2"/>
</dbReference>
<dbReference type="InterPro" id="IPR050452">
    <property type="entry name" value="Metacaspase"/>
</dbReference>
<accession>A0AA88RA39</accession>
<evidence type="ECO:0000256" key="1">
    <source>
        <dbReference type="ARBA" id="ARBA00009005"/>
    </source>
</evidence>
<feature type="domain" description="Peptidase C14 caspase" evidence="2">
    <location>
        <begin position="90"/>
        <end position="322"/>
    </location>
</feature>
<reference evidence="3" key="1">
    <citation type="submission" date="2022-12" db="EMBL/GenBank/DDBJ databases">
        <title>Draft genome assemblies for two species of Escallonia (Escalloniales).</title>
        <authorList>
            <person name="Chanderbali A."/>
            <person name="Dervinis C."/>
            <person name="Anghel I."/>
            <person name="Soltis D."/>
            <person name="Soltis P."/>
            <person name="Zapata F."/>
        </authorList>
    </citation>
    <scope>NUCLEOTIDE SEQUENCE</scope>
    <source>
        <strain evidence="3">UCBG92.1500</strain>
        <tissue evidence="3">Leaf</tissue>
    </source>
</reference>
<dbReference type="Proteomes" id="UP001187471">
    <property type="component" value="Unassembled WGS sequence"/>
</dbReference>
<evidence type="ECO:0000313" key="3">
    <source>
        <dbReference type="EMBL" id="KAK2982328.1"/>
    </source>
</evidence>
<comment type="caution">
    <text evidence="3">The sequence shown here is derived from an EMBL/GenBank/DDBJ whole genome shotgun (WGS) entry which is preliminary data.</text>
</comment>
<dbReference type="GO" id="GO:0004197">
    <property type="term" value="F:cysteine-type endopeptidase activity"/>
    <property type="evidence" value="ECO:0007669"/>
    <property type="project" value="InterPro"/>
</dbReference>
<dbReference type="GO" id="GO:0005737">
    <property type="term" value="C:cytoplasm"/>
    <property type="evidence" value="ECO:0007669"/>
    <property type="project" value="TreeGrafter"/>
</dbReference>
<dbReference type="SUPFAM" id="SSF52129">
    <property type="entry name" value="Caspase-like"/>
    <property type="match status" value="1"/>
</dbReference>
<keyword evidence="4" id="KW-1185">Reference proteome</keyword>
<feature type="domain" description="Peptidase C14 caspase" evidence="2">
    <location>
        <begin position="432"/>
        <end position="595"/>
    </location>
</feature>
<proteinExistence type="inferred from homology"/>
<name>A0AA88RA39_9ASTE</name>
<dbReference type="GO" id="GO:0006508">
    <property type="term" value="P:proteolysis"/>
    <property type="evidence" value="ECO:0007669"/>
    <property type="project" value="InterPro"/>
</dbReference>
<dbReference type="PANTHER" id="PTHR48104">
    <property type="entry name" value="METACASPASE-4"/>
    <property type="match status" value="1"/>
</dbReference>
<dbReference type="EMBL" id="JAVXUO010001438">
    <property type="protein sequence ID" value="KAK2982328.1"/>
    <property type="molecule type" value="Genomic_DNA"/>
</dbReference>
<protein>
    <recommendedName>
        <fullName evidence="2">Peptidase C14 caspase domain-containing protein</fullName>
    </recommendedName>
</protein>
<organism evidence="3 4">
    <name type="scientific">Escallonia rubra</name>
    <dbReference type="NCBI Taxonomy" id="112253"/>
    <lineage>
        <taxon>Eukaryota</taxon>
        <taxon>Viridiplantae</taxon>
        <taxon>Streptophyta</taxon>
        <taxon>Embryophyta</taxon>
        <taxon>Tracheophyta</taxon>
        <taxon>Spermatophyta</taxon>
        <taxon>Magnoliopsida</taxon>
        <taxon>eudicotyledons</taxon>
        <taxon>Gunneridae</taxon>
        <taxon>Pentapetalae</taxon>
        <taxon>asterids</taxon>
        <taxon>campanulids</taxon>
        <taxon>Escalloniales</taxon>
        <taxon>Escalloniaceae</taxon>
        <taxon>Escallonia</taxon>
    </lineage>
</organism>
<dbReference type="PANTHER" id="PTHR48104:SF17">
    <property type="entry name" value="METACASPASE-3"/>
    <property type="match status" value="1"/>
</dbReference>
<evidence type="ECO:0000259" key="2">
    <source>
        <dbReference type="Pfam" id="PF00656"/>
    </source>
</evidence>
<gene>
    <name evidence="3" type="ORF">RJ640_009025</name>
</gene>
<dbReference type="AlphaFoldDB" id="A0AA88RA39"/>
<comment type="similarity">
    <text evidence="1">Belongs to the peptidase C14B family.</text>
</comment>